<evidence type="ECO:0000313" key="2">
    <source>
        <dbReference type="Proteomes" id="UP001500212"/>
    </source>
</evidence>
<organism evidence="1 2">
    <name type="scientific">Actinoallomurus liliacearum</name>
    <dbReference type="NCBI Taxonomy" id="1080073"/>
    <lineage>
        <taxon>Bacteria</taxon>
        <taxon>Bacillati</taxon>
        <taxon>Actinomycetota</taxon>
        <taxon>Actinomycetes</taxon>
        <taxon>Streptosporangiales</taxon>
        <taxon>Thermomonosporaceae</taxon>
        <taxon>Actinoallomurus</taxon>
    </lineage>
</organism>
<gene>
    <name evidence="1" type="ORF">GCM10023195_11120</name>
</gene>
<sequence length="186" mass="19964">MAPEPGDAATFSGPPRSLRWPIMYDVSRMAGFYAAHGIWSVSGGDTLIPLLGHADAAGGKGMNRLMADDIADAAKAGQEALEAGRPDWVRAVFVADAYLNLDGRRVDALVVDAVEYLPARRSMKMAVPYRPQSAPQGFAVYRPKFIEVTDVVEPDYAGLADAFFAGVDSHEQAAAVWNAHLLDESV</sequence>
<protein>
    <submittedName>
        <fullName evidence="1">Uncharacterized protein</fullName>
    </submittedName>
</protein>
<proteinExistence type="predicted"/>
<evidence type="ECO:0000313" key="1">
    <source>
        <dbReference type="EMBL" id="GAA4603372.1"/>
    </source>
</evidence>
<dbReference type="EMBL" id="BAABHJ010000002">
    <property type="protein sequence ID" value="GAA4603372.1"/>
    <property type="molecule type" value="Genomic_DNA"/>
</dbReference>
<comment type="caution">
    <text evidence="1">The sequence shown here is derived from an EMBL/GenBank/DDBJ whole genome shotgun (WGS) entry which is preliminary data.</text>
</comment>
<name>A0ABP8TDC1_9ACTN</name>
<keyword evidence="2" id="KW-1185">Reference proteome</keyword>
<accession>A0ABP8TDC1</accession>
<dbReference type="Proteomes" id="UP001500212">
    <property type="component" value="Unassembled WGS sequence"/>
</dbReference>
<reference evidence="2" key="1">
    <citation type="journal article" date="2019" name="Int. J. Syst. Evol. Microbiol.">
        <title>The Global Catalogue of Microorganisms (GCM) 10K type strain sequencing project: providing services to taxonomists for standard genome sequencing and annotation.</title>
        <authorList>
            <consortium name="The Broad Institute Genomics Platform"/>
            <consortium name="The Broad Institute Genome Sequencing Center for Infectious Disease"/>
            <person name="Wu L."/>
            <person name="Ma J."/>
        </authorList>
    </citation>
    <scope>NUCLEOTIDE SEQUENCE [LARGE SCALE GENOMIC DNA]</scope>
    <source>
        <strain evidence="2">JCM 17938</strain>
    </source>
</reference>